<evidence type="ECO:0000313" key="4">
    <source>
        <dbReference type="Proteomes" id="UP001596072"/>
    </source>
</evidence>
<organism evidence="3 4">
    <name type="scientific">Nocardioides vastitatis</name>
    <dbReference type="NCBI Taxonomy" id="2568655"/>
    <lineage>
        <taxon>Bacteria</taxon>
        <taxon>Bacillati</taxon>
        <taxon>Actinomycetota</taxon>
        <taxon>Actinomycetes</taxon>
        <taxon>Propionibacteriales</taxon>
        <taxon>Nocardioidaceae</taxon>
        <taxon>Nocardioides</taxon>
    </lineage>
</organism>
<evidence type="ECO:0000313" key="3">
    <source>
        <dbReference type="EMBL" id="MFC5727671.1"/>
    </source>
</evidence>
<evidence type="ECO:0000256" key="2">
    <source>
        <dbReference type="SAM" id="Phobius"/>
    </source>
</evidence>
<evidence type="ECO:0008006" key="5">
    <source>
        <dbReference type="Google" id="ProtNLM"/>
    </source>
</evidence>
<keyword evidence="2" id="KW-0472">Membrane</keyword>
<accession>A0ABW0Z9L4</accession>
<dbReference type="Proteomes" id="UP001596072">
    <property type="component" value="Unassembled WGS sequence"/>
</dbReference>
<keyword evidence="2" id="KW-0812">Transmembrane</keyword>
<proteinExistence type="predicted"/>
<reference evidence="4" key="1">
    <citation type="journal article" date="2019" name="Int. J. Syst. Evol. Microbiol.">
        <title>The Global Catalogue of Microorganisms (GCM) 10K type strain sequencing project: providing services to taxonomists for standard genome sequencing and annotation.</title>
        <authorList>
            <consortium name="The Broad Institute Genomics Platform"/>
            <consortium name="The Broad Institute Genome Sequencing Center for Infectious Disease"/>
            <person name="Wu L."/>
            <person name="Ma J."/>
        </authorList>
    </citation>
    <scope>NUCLEOTIDE SEQUENCE [LARGE SCALE GENOMIC DNA]</scope>
    <source>
        <strain evidence="4">YIM 94188</strain>
    </source>
</reference>
<dbReference type="EMBL" id="JBHSNS010000001">
    <property type="protein sequence ID" value="MFC5727671.1"/>
    <property type="molecule type" value="Genomic_DNA"/>
</dbReference>
<comment type="caution">
    <text evidence="3">The sequence shown here is derived from an EMBL/GenBank/DDBJ whole genome shotgun (WGS) entry which is preliminary data.</text>
</comment>
<feature type="transmembrane region" description="Helical" evidence="2">
    <location>
        <begin position="42"/>
        <end position="64"/>
    </location>
</feature>
<gene>
    <name evidence="3" type="ORF">ACFPQB_01985</name>
</gene>
<keyword evidence="2" id="KW-1133">Transmembrane helix</keyword>
<keyword evidence="4" id="KW-1185">Reference proteome</keyword>
<protein>
    <recommendedName>
        <fullName evidence="5">PknH-like extracellular domain-containing protein</fullName>
    </recommendedName>
</protein>
<feature type="compositionally biased region" description="Low complexity" evidence="1">
    <location>
        <begin position="300"/>
        <end position="317"/>
    </location>
</feature>
<evidence type="ECO:0000256" key="1">
    <source>
        <dbReference type="SAM" id="MobiDB-lite"/>
    </source>
</evidence>
<dbReference type="RefSeq" id="WP_136436206.1">
    <property type="nucleotide sequence ID" value="NZ_JBHSNS010000001.1"/>
</dbReference>
<feature type="region of interest" description="Disordered" evidence="1">
    <location>
        <begin position="263"/>
        <end position="334"/>
    </location>
</feature>
<name>A0ABW0Z9L4_9ACTN</name>
<feature type="compositionally biased region" description="Basic and acidic residues" evidence="1">
    <location>
        <begin position="284"/>
        <end position="299"/>
    </location>
</feature>
<sequence>MPELPDPIERLSSFGEGIEGGDMPLSPAAVRRRGDQLRRRRNALVAGGAALAVAALTVPVFVVVGGDPNSQAPPVTKDPNDGSALGQHDLLTDEDTVYSEGADWFATDTVEGDGQAAFQLCARQSLTGLGATAILQRDFELRNTIQVEGETPPEVQGDHFREAVAQFPDAATASAAYDTIADWIRECTESATAAGTPDYRYLQTYDVDTELDGDAEAIVLDAHYRPVPEEIDPFRVSAYIAETGLVRVGDRIAVLDSVIVGQDYDFPPEDGGTPVKRMIPPAADRLRPGDATPEPDRSDAPVPSAPADPGADAIAPDFPLTAGWPDRSGDSDYTMEAPAAGNQALVPAGELRACGRTPEYGDFADRLTTRLTGPEDHRSRELLLFADLPAAEAYLDSVSAIYSLCPAEGEAPTMTTAVTPGSLGDQSFDIRRDSDGIGAVSIQVVRVGRAVLVDTRSTEGNDPGPLAAEAQDGMADVVATMGSLAP</sequence>